<evidence type="ECO:0000256" key="2">
    <source>
        <dbReference type="SAM" id="Phobius"/>
    </source>
</evidence>
<feature type="transmembrane region" description="Helical" evidence="2">
    <location>
        <begin position="41"/>
        <end position="60"/>
    </location>
</feature>
<organism evidence="3 4">
    <name type="scientific">Paractinoplanes lichenicola</name>
    <dbReference type="NCBI Taxonomy" id="2802976"/>
    <lineage>
        <taxon>Bacteria</taxon>
        <taxon>Bacillati</taxon>
        <taxon>Actinomycetota</taxon>
        <taxon>Actinomycetes</taxon>
        <taxon>Micromonosporales</taxon>
        <taxon>Micromonosporaceae</taxon>
        <taxon>Paractinoplanes</taxon>
    </lineage>
</organism>
<gene>
    <name evidence="3" type="ORF">JKJ07_12460</name>
</gene>
<name>A0ABS1VK81_9ACTN</name>
<keyword evidence="2" id="KW-0472">Membrane</keyword>
<dbReference type="EMBL" id="JAENHO010000003">
    <property type="protein sequence ID" value="MBL7255127.1"/>
    <property type="molecule type" value="Genomic_DNA"/>
</dbReference>
<dbReference type="RefSeq" id="WP_202991603.1">
    <property type="nucleotide sequence ID" value="NZ_JAENHO010000003.1"/>
</dbReference>
<keyword evidence="2" id="KW-1133">Transmembrane helix</keyword>
<sequence length="137" mass="14544">MEFMASLFSFFIVQLPVLVVLVVGLALLGRAERRLPGRSHTLARAGLIVLLAETAVSLLYQLAFSHVILRLDWSATQFGLLSSIISFIFTLLFAGGLALLVAAFASIRSESARLSAPPLSAPVPDDSPAGPWAGPGR</sequence>
<protein>
    <submittedName>
        <fullName evidence="3">Uncharacterized protein</fullName>
    </submittedName>
</protein>
<accession>A0ABS1VK81</accession>
<feature type="transmembrane region" description="Helical" evidence="2">
    <location>
        <begin position="80"/>
        <end position="105"/>
    </location>
</feature>
<dbReference type="Proteomes" id="UP000598996">
    <property type="component" value="Unassembled WGS sequence"/>
</dbReference>
<feature type="transmembrane region" description="Helical" evidence="2">
    <location>
        <begin position="6"/>
        <end position="29"/>
    </location>
</feature>
<proteinExistence type="predicted"/>
<feature type="region of interest" description="Disordered" evidence="1">
    <location>
        <begin position="115"/>
        <end position="137"/>
    </location>
</feature>
<evidence type="ECO:0000313" key="3">
    <source>
        <dbReference type="EMBL" id="MBL7255127.1"/>
    </source>
</evidence>
<keyword evidence="2" id="KW-0812">Transmembrane</keyword>
<evidence type="ECO:0000313" key="4">
    <source>
        <dbReference type="Proteomes" id="UP000598996"/>
    </source>
</evidence>
<keyword evidence="4" id="KW-1185">Reference proteome</keyword>
<comment type="caution">
    <text evidence="3">The sequence shown here is derived from an EMBL/GenBank/DDBJ whole genome shotgun (WGS) entry which is preliminary data.</text>
</comment>
<evidence type="ECO:0000256" key="1">
    <source>
        <dbReference type="SAM" id="MobiDB-lite"/>
    </source>
</evidence>
<reference evidence="3 4" key="1">
    <citation type="submission" date="2021-01" db="EMBL/GenBank/DDBJ databases">
        <title>Actinoplanes sp. nov. LDG1-01 isolated from lichen.</title>
        <authorList>
            <person name="Saeng-In P."/>
            <person name="Phongsopitanun W."/>
            <person name="Kanchanasin P."/>
            <person name="Yuki M."/>
            <person name="Kudo T."/>
            <person name="Ohkuma M."/>
            <person name="Tanasupawat S."/>
        </authorList>
    </citation>
    <scope>NUCLEOTIDE SEQUENCE [LARGE SCALE GENOMIC DNA]</scope>
    <source>
        <strain evidence="3 4">LDG1-01</strain>
    </source>
</reference>